<dbReference type="Proteomes" id="UP000631114">
    <property type="component" value="Unassembled WGS sequence"/>
</dbReference>
<proteinExistence type="inferred from homology"/>
<keyword evidence="5" id="KW-0472">Membrane</keyword>
<dbReference type="InterPro" id="IPR005016">
    <property type="entry name" value="TDE1/TMS"/>
</dbReference>
<dbReference type="GO" id="GO:0016020">
    <property type="term" value="C:membrane"/>
    <property type="evidence" value="ECO:0007669"/>
    <property type="project" value="UniProtKB-SubCell"/>
</dbReference>
<comment type="caution">
    <text evidence="6">The sequence shown here is derived from an EMBL/GenBank/DDBJ whole genome shotgun (WGS) entry which is preliminary data.</text>
</comment>
<evidence type="ECO:0000256" key="5">
    <source>
        <dbReference type="ARBA" id="ARBA00023136"/>
    </source>
</evidence>
<dbReference type="InterPro" id="IPR039172">
    <property type="entry name" value="PTD"/>
</dbReference>
<reference evidence="6 7" key="1">
    <citation type="submission" date="2020-10" db="EMBL/GenBank/DDBJ databases">
        <title>The Coptis chinensis genome and diversification of protoberbering-type alkaloids.</title>
        <authorList>
            <person name="Wang B."/>
            <person name="Shu S."/>
            <person name="Song C."/>
            <person name="Liu Y."/>
        </authorList>
    </citation>
    <scope>NUCLEOTIDE SEQUENCE [LARGE SCALE GENOMIC DNA]</scope>
    <source>
        <strain evidence="6">HL-2020</strain>
        <tissue evidence="6">Leaf</tissue>
    </source>
</reference>
<evidence type="ECO:0000256" key="2">
    <source>
        <dbReference type="ARBA" id="ARBA00006665"/>
    </source>
</evidence>
<dbReference type="PANTHER" id="PTHR37394">
    <property type="entry name" value="PROTEIN PARTING DANCERS"/>
    <property type="match status" value="1"/>
</dbReference>
<keyword evidence="4" id="KW-1133">Transmembrane helix</keyword>
<evidence type="ECO:0000256" key="4">
    <source>
        <dbReference type="ARBA" id="ARBA00022989"/>
    </source>
</evidence>
<gene>
    <name evidence="6" type="ORF">IFM89_015435</name>
</gene>
<dbReference type="GO" id="GO:0000712">
    <property type="term" value="P:resolution of meiotic recombination intermediates"/>
    <property type="evidence" value="ECO:0007669"/>
    <property type="project" value="InterPro"/>
</dbReference>
<comment type="similarity">
    <text evidence="2">Belongs to the TDE1 family.</text>
</comment>
<evidence type="ECO:0000313" key="7">
    <source>
        <dbReference type="Proteomes" id="UP000631114"/>
    </source>
</evidence>
<dbReference type="Pfam" id="PF03348">
    <property type="entry name" value="Serinc"/>
    <property type="match status" value="1"/>
</dbReference>
<evidence type="ECO:0000313" key="6">
    <source>
        <dbReference type="EMBL" id="KAF9624881.1"/>
    </source>
</evidence>
<comment type="subcellular location">
    <subcellularLocation>
        <location evidence="1">Membrane</location>
        <topology evidence="1">Multi-pass membrane protein</topology>
    </subcellularLocation>
</comment>
<evidence type="ECO:0000256" key="1">
    <source>
        <dbReference type="ARBA" id="ARBA00004141"/>
    </source>
</evidence>
<protein>
    <submittedName>
        <fullName evidence="6">Uncharacterized protein</fullName>
    </submittedName>
</protein>
<sequence>MYSKLASKFGSGMFLLVQVVLLFDFVHRWNDVWVKKDEQFWLVEFLYPLDMSLLYTCKMVSLDVFIVKIAHARGVCKRQDALSKLKVEREQLVERMNAFLRVVTSIPGIDKHDANAVILFCHYVLLLN</sequence>
<dbReference type="EMBL" id="JADFTS010000001">
    <property type="protein sequence ID" value="KAF9624881.1"/>
    <property type="molecule type" value="Genomic_DNA"/>
</dbReference>
<dbReference type="PANTHER" id="PTHR37394:SF1">
    <property type="entry name" value="PROTEIN PARTING DANCERS"/>
    <property type="match status" value="1"/>
</dbReference>
<organism evidence="6 7">
    <name type="scientific">Coptis chinensis</name>
    <dbReference type="NCBI Taxonomy" id="261450"/>
    <lineage>
        <taxon>Eukaryota</taxon>
        <taxon>Viridiplantae</taxon>
        <taxon>Streptophyta</taxon>
        <taxon>Embryophyta</taxon>
        <taxon>Tracheophyta</taxon>
        <taxon>Spermatophyta</taxon>
        <taxon>Magnoliopsida</taxon>
        <taxon>Ranunculales</taxon>
        <taxon>Ranunculaceae</taxon>
        <taxon>Coptidoideae</taxon>
        <taxon>Coptis</taxon>
    </lineage>
</organism>
<accession>A0A835MIE8</accession>
<keyword evidence="7" id="KW-1185">Reference proteome</keyword>
<dbReference type="AlphaFoldDB" id="A0A835MIE8"/>
<evidence type="ECO:0000256" key="3">
    <source>
        <dbReference type="ARBA" id="ARBA00022692"/>
    </source>
</evidence>
<name>A0A835MIE8_9MAGN</name>
<keyword evidence="3" id="KW-0812">Transmembrane</keyword>